<dbReference type="EMBL" id="CP046640">
    <property type="protein sequence ID" value="QTL97112.1"/>
    <property type="molecule type" value="Genomic_DNA"/>
</dbReference>
<name>A0A8A7KGV9_9FIRM</name>
<evidence type="ECO:0000313" key="3">
    <source>
        <dbReference type="Proteomes" id="UP000665020"/>
    </source>
</evidence>
<organism evidence="2 3">
    <name type="scientific">Iocasia fonsfrigidae</name>
    <dbReference type="NCBI Taxonomy" id="2682810"/>
    <lineage>
        <taxon>Bacteria</taxon>
        <taxon>Bacillati</taxon>
        <taxon>Bacillota</taxon>
        <taxon>Clostridia</taxon>
        <taxon>Halanaerobiales</taxon>
        <taxon>Halanaerobiaceae</taxon>
        <taxon>Iocasia</taxon>
    </lineage>
</organism>
<proteinExistence type="predicted"/>
<reference evidence="2" key="1">
    <citation type="submission" date="2019-12" db="EMBL/GenBank/DDBJ databases">
        <authorList>
            <person name="zhang j."/>
            <person name="sun C.M."/>
        </authorList>
    </citation>
    <scope>NUCLEOTIDE SEQUENCE</scope>
    <source>
        <strain evidence="2">NS-1</strain>
    </source>
</reference>
<keyword evidence="3" id="KW-1185">Reference proteome</keyword>
<accession>A0A8A7KGV9</accession>
<dbReference type="RefSeq" id="WP_230868767.1">
    <property type="nucleotide sequence ID" value="NZ_CP046640.1"/>
</dbReference>
<protein>
    <submittedName>
        <fullName evidence="2">Uncharacterized protein</fullName>
    </submittedName>
</protein>
<evidence type="ECO:0000256" key="1">
    <source>
        <dbReference type="SAM" id="MobiDB-lite"/>
    </source>
</evidence>
<gene>
    <name evidence="2" type="ORF">GM661_03540</name>
</gene>
<dbReference type="KEGG" id="ifn:GM661_03540"/>
<evidence type="ECO:0000313" key="2">
    <source>
        <dbReference type="EMBL" id="QTL97112.1"/>
    </source>
</evidence>
<dbReference type="PROSITE" id="PS51257">
    <property type="entry name" value="PROKAR_LIPOPROTEIN"/>
    <property type="match status" value="1"/>
</dbReference>
<sequence length="312" mass="35891">MKKAKIFSVLIIIFLIITLSSCAKQSKNSNLKPDESKQTINAVEELEMELIDIMGQIDLIPYYEKQIKEKKEKEKGQKKQQEKPADENKEEGSGEKAEGKEEEFKPQPITNNDTLLLELLEQEESYRSDEQDKQKVPDDSIFIWHEINEKINQLHLKWDDLKPELKKAKVSLGSINGFDDALNSLTIASNKNKFLKTLMDANGLTLYMPQFIKDLKDKKLASLYAIKYHTRQIILNVANSNYLEADKNFKALKNEEKILTAELTEKKFKELLDKLRLSIVNLKNALSLQDINVIKIKGSIIVKNLNAIKEKL</sequence>
<feature type="compositionally biased region" description="Basic and acidic residues" evidence="1">
    <location>
        <begin position="71"/>
        <end position="105"/>
    </location>
</feature>
<feature type="region of interest" description="Disordered" evidence="1">
    <location>
        <begin position="71"/>
        <end position="108"/>
    </location>
</feature>
<dbReference type="AlphaFoldDB" id="A0A8A7KGV9"/>
<dbReference type="Proteomes" id="UP000665020">
    <property type="component" value="Chromosome"/>
</dbReference>